<gene>
    <name evidence="1" type="ORF">M422DRAFT_272458</name>
</gene>
<name>A0A0C9UMJ4_SPHS4</name>
<proteinExistence type="predicted"/>
<protein>
    <submittedName>
        <fullName evidence="1">Uncharacterized protein</fullName>
    </submittedName>
</protein>
<organism evidence="1 2">
    <name type="scientific">Sphaerobolus stellatus (strain SS14)</name>
    <dbReference type="NCBI Taxonomy" id="990650"/>
    <lineage>
        <taxon>Eukaryota</taxon>
        <taxon>Fungi</taxon>
        <taxon>Dikarya</taxon>
        <taxon>Basidiomycota</taxon>
        <taxon>Agaricomycotina</taxon>
        <taxon>Agaricomycetes</taxon>
        <taxon>Phallomycetidae</taxon>
        <taxon>Geastrales</taxon>
        <taxon>Sphaerobolaceae</taxon>
        <taxon>Sphaerobolus</taxon>
    </lineage>
</organism>
<dbReference type="AlphaFoldDB" id="A0A0C9UMJ4"/>
<evidence type="ECO:0000313" key="2">
    <source>
        <dbReference type="Proteomes" id="UP000054279"/>
    </source>
</evidence>
<dbReference type="HOGENOM" id="CLU_1826527_0_0_1"/>
<sequence>MLQAAEFTENVLVITVPAVIVCSPAFRRQPIRGSPTANFAEYMAHVDGSMSVSSSMQAEVIPCLGVWSWYPLDPIPGRSVMESSSIANVIPATAQGALEDTVDTAIVTFSFSRAKLLRLRIPDAIARQYFLESTRKVSTAA</sequence>
<dbReference type="EMBL" id="KN837368">
    <property type="protein sequence ID" value="KIJ26475.1"/>
    <property type="molecule type" value="Genomic_DNA"/>
</dbReference>
<accession>A0A0C9UMJ4</accession>
<evidence type="ECO:0000313" key="1">
    <source>
        <dbReference type="EMBL" id="KIJ26475.1"/>
    </source>
</evidence>
<reference evidence="1 2" key="1">
    <citation type="submission" date="2014-06" db="EMBL/GenBank/DDBJ databases">
        <title>Evolutionary Origins and Diversification of the Mycorrhizal Mutualists.</title>
        <authorList>
            <consortium name="DOE Joint Genome Institute"/>
            <consortium name="Mycorrhizal Genomics Consortium"/>
            <person name="Kohler A."/>
            <person name="Kuo A."/>
            <person name="Nagy L.G."/>
            <person name="Floudas D."/>
            <person name="Copeland A."/>
            <person name="Barry K.W."/>
            <person name="Cichocki N."/>
            <person name="Veneault-Fourrey C."/>
            <person name="LaButti K."/>
            <person name="Lindquist E.A."/>
            <person name="Lipzen A."/>
            <person name="Lundell T."/>
            <person name="Morin E."/>
            <person name="Murat C."/>
            <person name="Riley R."/>
            <person name="Ohm R."/>
            <person name="Sun H."/>
            <person name="Tunlid A."/>
            <person name="Henrissat B."/>
            <person name="Grigoriev I.V."/>
            <person name="Hibbett D.S."/>
            <person name="Martin F."/>
        </authorList>
    </citation>
    <scope>NUCLEOTIDE SEQUENCE [LARGE SCALE GENOMIC DNA]</scope>
    <source>
        <strain evidence="1 2">SS14</strain>
    </source>
</reference>
<keyword evidence="2" id="KW-1185">Reference proteome</keyword>
<dbReference type="Proteomes" id="UP000054279">
    <property type="component" value="Unassembled WGS sequence"/>
</dbReference>